<proteinExistence type="predicted"/>
<feature type="region of interest" description="Disordered" evidence="1">
    <location>
        <begin position="47"/>
        <end position="115"/>
    </location>
</feature>
<sequence length="137" mass="14895">MCMWMPTAAVAAEAHPTCVISHDNLRGKSLVWWPRLFDQSGRGEVGEARIPAPLRQRSPALPSSLQRSASPKSGGELQPWVALGCPPDLGKGEAEGGRKTGKTEERGKKKRGRRDIGNRFGRVVLSLLARARARECA</sequence>
<evidence type="ECO:0000313" key="2">
    <source>
        <dbReference type="EMBL" id="KAK0421266.1"/>
    </source>
</evidence>
<evidence type="ECO:0000256" key="1">
    <source>
        <dbReference type="SAM" id="MobiDB-lite"/>
    </source>
</evidence>
<protein>
    <submittedName>
        <fullName evidence="2">Uncharacterized protein</fullName>
    </submittedName>
</protein>
<keyword evidence="3" id="KW-1185">Reference proteome</keyword>
<feature type="compositionally biased region" description="Basic and acidic residues" evidence="1">
    <location>
        <begin position="90"/>
        <end position="107"/>
    </location>
</feature>
<comment type="caution">
    <text evidence="2">The sequence shown here is derived from an EMBL/GenBank/DDBJ whole genome shotgun (WGS) entry which is preliminary data.</text>
</comment>
<feature type="compositionally biased region" description="Polar residues" evidence="1">
    <location>
        <begin position="61"/>
        <end position="71"/>
    </location>
</feature>
<reference evidence="2" key="1">
    <citation type="submission" date="2023-06" db="EMBL/GenBank/DDBJ databases">
        <title>Genomic analysis of the entomopathogenic nematode Steinernema hermaphroditum.</title>
        <authorList>
            <person name="Schwarz E.M."/>
            <person name="Heppert J.K."/>
            <person name="Baniya A."/>
            <person name="Schwartz H.T."/>
            <person name="Tan C.-H."/>
            <person name="Antoshechkin I."/>
            <person name="Sternberg P.W."/>
            <person name="Goodrich-Blair H."/>
            <person name="Dillman A.R."/>
        </authorList>
    </citation>
    <scope>NUCLEOTIDE SEQUENCE</scope>
    <source>
        <strain evidence="2">PS9179</strain>
        <tissue evidence="2">Whole animal</tissue>
    </source>
</reference>
<name>A0AA39IBB1_9BILA</name>
<dbReference type="Proteomes" id="UP001175271">
    <property type="component" value="Unassembled WGS sequence"/>
</dbReference>
<dbReference type="AlphaFoldDB" id="A0AA39IBB1"/>
<dbReference type="EMBL" id="JAUCMV010000002">
    <property type="protein sequence ID" value="KAK0421266.1"/>
    <property type="molecule type" value="Genomic_DNA"/>
</dbReference>
<accession>A0AA39IBB1</accession>
<gene>
    <name evidence="2" type="ORF">QR680_015147</name>
</gene>
<organism evidence="2 3">
    <name type="scientific">Steinernema hermaphroditum</name>
    <dbReference type="NCBI Taxonomy" id="289476"/>
    <lineage>
        <taxon>Eukaryota</taxon>
        <taxon>Metazoa</taxon>
        <taxon>Ecdysozoa</taxon>
        <taxon>Nematoda</taxon>
        <taxon>Chromadorea</taxon>
        <taxon>Rhabditida</taxon>
        <taxon>Tylenchina</taxon>
        <taxon>Panagrolaimomorpha</taxon>
        <taxon>Strongyloidoidea</taxon>
        <taxon>Steinernematidae</taxon>
        <taxon>Steinernema</taxon>
    </lineage>
</organism>
<evidence type="ECO:0000313" key="3">
    <source>
        <dbReference type="Proteomes" id="UP001175271"/>
    </source>
</evidence>